<keyword evidence="5 8" id="KW-0472">Membrane</keyword>
<dbReference type="InterPro" id="IPR017452">
    <property type="entry name" value="GPCR_Rhodpsn_7TM"/>
</dbReference>
<feature type="transmembrane region" description="Helical" evidence="8">
    <location>
        <begin position="203"/>
        <end position="227"/>
    </location>
</feature>
<reference evidence="10 11" key="1">
    <citation type="submission" date="2014-11" db="EMBL/GenBank/DDBJ databases">
        <title>Genetic blueprint of the zoonotic pathogen Toxocara canis.</title>
        <authorList>
            <person name="Zhu X.-Q."/>
            <person name="Korhonen P.K."/>
            <person name="Cai H."/>
            <person name="Young N.D."/>
            <person name="Nejsum P."/>
            <person name="von Samson-Himmelstjerna G."/>
            <person name="Boag P.R."/>
            <person name="Tan P."/>
            <person name="Li Q."/>
            <person name="Min J."/>
            <person name="Yang Y."/>
            <person name="Wang X."/>
            <person name="Fang X."/>
            <person name="Hall R.S."/>
            <person name="Hofmann A."/>
            <person name="Sternberg P.W."/>
            <person name="Jex A.R."/>
            <person name="Gasser R.B."/>
        </authorList>
    </citation>
    <scope>NUCLEOTIDE SEQUENCE [LARGE SCALE GENOMIC DNA]</scope>
    <source>
        <strain evidence="10">PN_DK_2014</strain>
    </source>
</reference>
<evidence type="ECO:0000313" key="10">
    <source>
        <dbReference type="EMBL" id="KHN76928.1"/>
    </source>
</evidence>
<gene>
    <name evidence="10" type="ORF">Tcan_05057</name>
</gene>
<evidence type="ECO:0000256" key="7">
    <source>
        <dbReference type="ARBA" id="ARBA00023224"/>
    </source>
</evidence>
<keyword evidence="2 8" id="KW-0812">Transmembrane</keyword>
<dbReference type="PANTHER" id="PTHR24243">
    <property type="entry name" value="G-PROTEIN COUPLED RECEPTOR"/>
    <property type="match status" value="1"/>
</dbReference>
<dbReference type="Proteomes" id="UP000031036">
    <property type="component" value="Unassembled WGS sequence"/>
</dbReference>
<evidence type="ECO:0000259" key="9">
    <source>
        <dbReference type="PROSITE" id="PS50262"/>
    </source>
</evidence>
<dbReference type="AlphaFoldDB" id="A0A0B2V5U2"/>
<evidence type="ECO:0000256" key="2">
    <source>
        <dbReference type="ARBA" id="ARBA00022692"/>
    </source>
</evidence>
<name>A0A0B2V5U2_TOXCA</name>
<evidence type="ECO:0000256" key="4">
    <source>
        <dbReference type="ARBA" id="ARBA00023040"/>
    </source>
</evidence>
<dbReference type="OrthoDB" id="5835578at2759"/>
<evidence type="ECO:0000256" key="1">
    <source>
        <dbReference type="ARBA" id="ARBA00004141"/>
    </source>
</evidence>
<feature type="transmembrane region" description="Helical" evidence="8">
    <location>
        <begin position="115"/>
        <end position="136"/>
    </location>
</feature>
<feature type="transmembrane region" description="Helical" evidence="8">
    <location>
        <begin position="256"/>
        <end position="279"/>
    </location>
</feature>
<evidence type="ECO:0000256" key="6">
    <source>
        <dbReference type="ARBA" id="ARBA00023170"/>
    </source>
</evidence>
<proteinExistence type="predicted"/>
<keyword evidence="11" id="KW-1185">Reference proteome</keyword>
<organism evidence="10 11">
    <name type="scientific">Toxocara canis</name>
    <name type="common">Canine roundworm</name>
    <dbReference type="NCBI Taxonomy" id="6265"/>
    <lineage>
        <taxon>Eukaryota</taxon>
        <taxon>Metazoa</taxon>
        <taxon>Ecdysozoa</taxon>
        <taxon>Nematoda</taxon>
        <taxon>Chromadorea</taxon>
        <taxon>Rhabditida</taxon>
        <taxon>Spirurina</taxon>
        <taxon>Ascaridomorpha</taxon>
        <taxon>Ascaridoidea</taxon>
        <taxon>Toxocaridae</taxon>
        <taxon>Toxocara</taxon>
    </lineage>
</organism>
<dbReference type="EMBL" id="JPKZ01002390">
    <property type="protein sequence ID" value="KHN76928.1"/>
    <property type="molecule type" value="Genomic_DNA"/>
</dbReference>
<evidence type="ECO:0000313" key="11">
    <source>
        <dbReference type="Proteomes" id="UP000031036"/>
    </source>
</evidence>
<accession>A0A0B2V5U2</accession>
<dbReference type="Gene3D" id="1.20.1070.10">
    <property type="entry name" value="Rhodopsin 7-helix transmembrane proteins"/>
    <property type="match status" value="1"/>
</dbReference>
<dbReference type="SUPFAM" id="SSF81321">
    <property type="entry name" value="Family A G protein-coupled receptor-like"/>
    <property type="match status" value="1"/>
</dbReference>
<feature type="transmembrane region" description="Helical" evidence="8">
    <location>
        <begin position="299"/>
        <end position="318"/>
    </location>
</feature>
<keyword evidence="4" id="KW-0297">G-protein coupled receptor</keyword>
<dbReference type="PANTHER" id="PTHR24243:SF228">
    <property type="entry name" value="G-PROTEIN COUPLED RECEPTORS FAMILY 1 PROFILE DOMAIN-CONTAINING PROTEIN"/>
    <property type="match status" value="1"/>
</dbReference>
<feature type="transmembrane region" description="Helical" evidence="8">
    <location>
        <begin position="157"/>
        <end position="183"/>
    </location>
</feature>
<dbReference type="CDD" id="cd00637">
    <property type="entry name" value="7tm_classA_rhodopsin-like"/>
    <property type="match status" value="1"/>
</dbReference>
<comment type="subcellular location">
    <subcellularLocation>
        <location evidence="1">Membrane</location>
        <topology evidence="1">Multi-pass membrane protein</topology>
    </subcellularLocation>
</comment>
<dbReference type="GO" id="GO:0008188">
    <property type="term" value="F:neuropeptide receptor activity"/>
    <property type="evidence" value="ECO:0007669"/>
    <property type="project" value="TreeGrafter"/>
</dbReference>
<dbReference type="GO" id="GO:0005886">
    <property type="term" value="C:plasma membrane"/>
    <property type="evidence" value="ECO:0007669"/>
    <property type="project" value="TreeGrafter"/>
</dbReference>
<feature type="domain" description="G-protein coupled receptors family 1 profile" evidence="9">
    <location>
        <begin position="58"/>
        <end position="315"/>
    </location>
</feature>
<keyword evidence="6" id="KW-0675">Receptor</keyword>
<sequence length="367" mass="42217">MLVAGVHTECFVNFSSDERSMLFEFEERRLARAQVIYRMFFGWLALPLIIMGLALAFVYMVIVCHAIKSRHVNRKYYVLLVNRAVGDILFCISALVTSCYVLSVEHISECFVGIAEFVCGGAGWSAAISYVSLSVIKFYSVWKPLRSRSLINTKRCIYLAILSWIIFALTLAYAMVVLALVKVPALNKWSGCKVETCFRMMLFSKYCAGVVIYFFTLSIFAITVVLIKRAREHSSHLKPKQCSENEKRTRFPLWKLALNVATFVTLSFPYILWCTVLLMHPDKCFWLQNFVELLKFFGIIRFFLFFRIFIDPTISFIIDYQIRRELLSCLGLHQNVKIYSRDRLAQPSTTASYTHTSLPMTTAACAH</sequence>
<comment type="caution">
    <text evidence="10">The sequence shown here is derived from an EMBL/GenBank/DDBJ whole genome shotgun (WGS) entry which is preliminary data.</text>
</comment>
<dbReference type="PROSITE" id="PS50262">
    <property type="entry name" value="G_PROTEIN_RECEP_F1_2"/>
    <property type="match status" value="1"/>
</dbReference>
<keyword evidence="7" id="KW-0807">Transducer</keyword>
<feature type="transmembrane region" description="Helical" evidence="8">
    <location>
        <begin position="76"/>
        <end position="103"/>
    </location>
</feature>
<evidence type="ECO:0000256" key="3">
    <source>
        <dbReference type="ARBA" id="ARBA00022989"/>
    </source>
</evidence>
<keyword evidence="3 8" id="KW-1133">Transmembrane helix</keyword>
<feature type="transmembrane region" description="Helical" evidence="8">
    <location>
        <begin position="40"/>
        <end position="64"/>
    </location>
</feature>
<evidence type="ECO:0000256" key="8">
    <source>
        <dbReference type="SAM" id="Phobius"/>
    </source>
</evidence>
<protein>
    <recommendedName>
        <fullName evidence="9">G-protein coupled receptors family 1 profile domain-containing protein</fullName>
    </recommendedName>
</protein>
<evidence type="ECO:0000256" key="5">
    <source>
        <dbReference type="ARBA" id="ARBA00023136"/>
    </source>
</evidence>